<feature type="domain" description="Plastocyanin-like" evidence="15">
    <location>
        <begin position="37"/>
        <end position="150"/>
    </location>
</feature>
<dbReference type="InterPro" id="IPR045087">
    <property type="entry name" value="Cu-oxidase_fam"/>
</dbReference>
<keyword evidence="7 12" id="KW-0732">Signal</keyword>
<comment type="caution">
    <text evidence="16">The sequence shown here is derived from an EMBL/GenBank/DDBJ whole genome shotgun (WGS) entry which is preliminary data.</text>
</comment>
<evidence type="ECO:0000256" key="10">
    <source>
        <dbReference type="ARBA" id="ARBA00023180"/>
    </source>
</evidence>
<dbReference type="EMBL" id="JAJJMA010259263">
    <property type="protein sequence ID" value="MCL7044543.1"/>
    <property type="molecule type" value="Genomic_DNA"/>
</dbReference>
<dbReference type="Pfam" id="PF07731">
    <property type="entry name" value="Cu-oxidase_2"/>
    <property type="match status" value="1"/>
</dbReference>
<dbReference type="InterPro" id="IPR011706">
    <property type="entry name" value="Cu-oxidase_C"/>
</dbReference>
<reference evidence="16" key="1">
    <citation type="submission" date="2022-03" db="EMBL/GenBank/DDBJ databases">
        <title>A functionally conserved STORR gene fusion in Papaver species that diverged 16.8 million years ago.</title>
        <authorList>
            <person name="Catania T."/>
        </authorList>
    </citation>
    <scope>NUCLEOTIDE SEQUENCE</scope>
    <source>
        <strain evidence="16">S-191538</strain>
    </source>
</reference>
<evidence type="ECO:0000256" key="1">
    <source>
        <dbReference type="ARBA" id="ARBA00001935"/>
    </source>
</evidence>
<keyword evidence="9" id="KW-0472">Membrane</keyword>
<feature type="domain" description="Plastocyanin-like" evidence="13">
    <location>
        <begin position="163"/>
        <end position="317"/>
    </location>
</feature>
<evidence type="ECO:0000256" key="6">
    <source>
        <dbReference type="ARBA" id="ARBA00022723"/>
    </source>
</evidence>
<accession>A0AA41VNW2</accession>
<dbReference type="Pfam" id="PF00394">
    <property type="entry name" value="Cu-oxidase"/>
    <property type="match status" value="1"/>
</dbReference>
<dbReference type="InterPro" id="IPR001117">
    <property type="entry name" value="Cu-oxidase_2nd"/>
</dbReference>
<comment type="cofactor">
    <cofactor evidence="1">
        <name>Cu cation</name>
        <dbReference type="ChEBI" id="CHEBI:23378"/>
    </cofactor>
</comment>
<keyword evidence="5" id="KW-0336">GPI-anchor</keyword>
<evidence type="ECO:0000256" key="2">
    <source>
        <dbReference type="ARBA" id="ARBA00004609"/>
    </source>
</evidence>
<evidence type="ECO:0000259" key="13">
    <source>
        <dbReference type="Pfam" id="PF00394"/>
    </source>
</evidence>
<dbReference type="InterPro" id="IPR008972">
    <property type="entry name" value="Cupredoxin"/>
</dbReference>
<evidence type="ECO:0000256" key="4">
    <source>
        <dbReference type="ARBA" id="ARBA00022475"/>
    </source>
</evidence>
<dbReference type="GO" id="GO:0005886">
    <property type="term" value="C:plasma membrane"/>
    <property type="evidence" value="ECO:0007669"/>
    <property type="project" value="UniProtKB-SubCell"/>
</dbReference>
<gene>
    <name evidence="16" type="ORF">MKW94_005223</name>
</gene>
<dbReference type="PANTHER" id="PTHR11709">
    <property type="entry name" value="MULTI-COPPER OXIDASE"/>
    <property type="match status" value="1"/>
</dbReference>
<dbReference type="FunFam" id="2.60.40.420:FF:000012">
    <property type="entry name" value="Monocopper oxidase-like protein"/>
    <property type="match status" value="1"/>
</dbReference>
<evidence type="ECO:0000256" key="5">
    <source>
        <dbReference type="ARBA" id="ARBA00022622"/>
    </source>
</evidence>
<evidence type="ECO:0008006" key="18">
    <source>
        <dbReference type="Google" id="ProtNLM"/>
    </source>
</evidence>
<evidence type="ECO:0000256" key="9">
    <source>
        <dbReference type="ARBA" id="ARBA00023136"/>
    </source>
</evidence>
<feature type="domain" description="Plastocyanin-like" evidence="14">
    <location>
        <begin position="401"/>
        <end position="536"/>
    </location>
</feature>
<proteinExistence type="inferred from homology"/>
<evidence type="ECO:0000256" key="8">
    <source>
        <dbReference type="ARBA" id="ARBA00023008"/>
    </source>
</evidence>
<evidence type="ECO:0000313" key="16">
    <source>
        <dbReference type="EMBL" id="MCL7044543.1"/>
    </source>
</evidence>
<evidence type="ECO:0000256" key="12">
    <source>
        <dbReference type="SAM" id="SignalP"/>
    </source>
</evidence>
<dbReference type="PANTHER" id="PTHR11709:SF123">
    <property type="entry name" value="MONOCOPPER OXIDASE-LIKE PROTEIN SKU5"/>
    <property type="match status" value="1"/>
</dbReference>
<evidence type="ECO:0000259" key="15">
    <source>
        <dbReference type="Pfam" id="PF07732"/>
    </source>
</evidence>
<organism evidence="16 17">
    <name type="scientific">Papaver nudicaule</name>
    <name type="common">Iceland poppy</name>
    <dbReference type="NCBI Taxonomy" id="74823"/>
    <lineage>
        <taxon>Eukaryota</taxon>
        <taxon>Viridiplantae</taxon>
        <taxon>Streptophyta</taxon>
        <taxon>Embryophyta</taxon>
        <taxon>Tracheophyta</taxon>
        <taxon>Spermatophyta</taxon>
        <taxon>Magnoliopsida</taxon>
        <taxon>Ranunculales</taxon>
        <taxon>Papaveraceae</taxon>
        <taxon>Papaveroideae</taxon>
        <taxon>Papaver</taxon>
    </lineage>
</organism>
<keyword evidence="6" id="KW-0479">Metal-binding</keyword>
<dbReference type="FunFam" id="2.60.40.420:FF:000016">
    <property type="entry name" value="Monocopper oxidase-like protein"/>
    <property type="match status" value="1"/>
</dbReference>
<protein>
    <recommendedName>
        <fullName evidence="18">Monocopper oxidase-like protein SKU5</fullName>
    </recommendedName>
</protein>
<keyword evidence="8" id="KW-0186">Copper</keyword>
<dbReference type="Gene3D" id="2.60.40.420">
    <property type="entry name" value="Cupredoxins - blue copper proteins"/>
    <property type="match status" value="3"/>
</dbReference>
<dbReference type="InterPro" id="IPR011707">
    <property type="entry name" value="Cu-oxidase-like_N"/>
</dbReference>
<sequence>MAFSRSFLAPLLFIISISLLSSLCYAGDPVVEFTWEVKYITVSPLGVKQQVIAVNGSFPGPILNVTTNNNVVANIINSLDEPLLITWNGIQMKRNSWQDGVLGTNCPIPENWNYTYQFQVKDQIGSFFYSPSTNFQRASGGFGGIIINNRAVISLPFNEPDGDITMLIGDWYIRNHTSLRHSLNEGKDLGMPDGVLINGKGPYQYNSTFVPDGIDHATFKVEPGKTYRIRVHNVGVSTSLNFRIQDHNLLMSETEGGYTVQQNYTNLDIHVGQSYSFLVTMDQNASSDYYIVASPRFVNETVWQRVTGVGILHYSNSKGKASGPLPLGPQDENDKTWSMNQARSIRWNVSASGARPNPQGSFKYGSINVTQLYVLRNKPPVMIKGKRRTTLNGISYVNPDTPLRLADEYKVKGVYTLDFPEKPLTGASRMASSVINGTYRGFMEVVLQNNDTKVQSYHLDGYAFFVVGMDYGDWTENSRGTYNKWDGVARSTIQVFPGAWTSILISLDNVGFWNLRTVNLDTHYLGQETYIRIVNPEATNETELARPSNSIFCGALSHKQQPPHHGAPNAAPSNTAKLFLSLLTFLVAAFPIFY</sequence>
<evidence type="ECO:0000313" key="17">
    <source>
        <dbReference type="Proteomes" id="UP001177140"/>
    </source>
</evidence>
<dbReference type="AlphaFoldDB" id="A0AA41VNW2"/>
<keyword evidence="17" id="KW-1185">Reference proteome</keyword>
<keyword evidence="4" id="KW-1003">Cell membrane</keyword>
<dbReference type="GO" id="GO:0098552">
    <property type="term" value="C:side of membrane"/>
    <property type="evidence" value="ECO:0007669"/>
    <property type="project" value="UniProtKB-KW"/>
</dbReference>
<evidence type="ECO:0000256" key="3">
    <source>
        <dbReference type="ARBA" id="ARBA00010609"/>
    </source>
</evidence>
<dbReference type="GO" id="GO:0016491">
    <property type="term" value="F:oxidoreductase activity"/>
    <property type="evidence" value="ECO:0007669"/>
    <property type="project" value="InterPro"/>
</dbReference>
<keyword evidence="11" id="KW-0449">Lipoprotein</keyword>
<evidence type="ECO:0000256" key="11">
    <source>
        <dbReference type="ARBA" id="ARBA00023288"/>
    </source>
</evidence>
<name>A0AA41VNW2_PAPNU</name>
<feature type="signal peptide" evidence="12">
    <location>
        <begin position="1"/>
        <end position="26"/>
    </location>
</feature>
<dbReference type="Proteomes" id="UP001177140">
    <property type="component" value="Unassembled WGS sequence"/>
</dbReference>
<evidence type="ECO:0000256" key="7">
    <source>
        <dbReference type="ARBA" id="ARBA00022729"/>
    </source>
</evidence>
<evidence type="ECO:0000259" key="14">
    <source>
        <dbReference type="Pfam" id="PF07731"/>
    </source>
</evidence>
<dbReference type="Pfam" id="PF07732">
    <property type="entry name" value="Cu-oxidase_3"/>
    <property type="match status" value="1"/>
</dbReference>
<dbReference type="GO" id="GO:0005507">
    <property type="term" value="F:copper ion binding"/>
    <property type="evidence" value="ECO:0007669"/>
    <property type="project" value="InterPro"/>
</dbReference>
<dbReference type="FunFam" id="2.60.40.420:FF:000023">
    <property type="entry name" value="Monocopper oxidase-like protein SKU5"/>
    <property type="match status" value="1"/>
</dbReference>
<comment type="subcellular location">
    <subcellularLocation>
        <location evidence="2">Cell membrane</location>
        <topology evidence="2">Lipid-anchor</topology>
        <topology evidence="2">GPI-anchor</topology>
    </subcellularLocation>
</comment>
<feature type="chain" id="PRO_5041308057" description="Monocopper oxidase-like protein SKU5" evidence="12">
    <location>
        <begin position="27"/>
        <end position="594"/>
    </location>
</feature>
<dbReference type="SUPFAM" id="SSF49503">
    <property type="entry name" value="Cupredoxins"/>
    <property type="match status" value="3"/>
</dbReference>
<comment type="similarity">
    <text evidence="3">Belongs to the multicopper oxidase family.</text>
</comment>
<keyword evidence="10" id="KW-0325">Glycoprotein</keyword>